<dbReference type="Pfam" id="PF00535">
    <property type="entry name" value="Glycos_transf_2"/>
    <property type="match status" value="1"/>
</dbReference>
<gene>
    <name evidence="2" type="ORF">AMD02_05915</name>
</gene>
<organism evidence="2">
    <name type="scientific">Halalkalibacterium halodurans</name>
    <name type="common">Bacillus halodurans</name>
    <dbReference type="NCBI Taxonomy" id="86665"/>
    <lineage>
        <taxon>Bacteria</taxon>
        <taxon>Bacillati</taxon>
        <taxon>Bacillota</taxon>
        <taxon>Bacilli</taxon>
        <taxon>Bacillales</taxon>
        <taxon>Bacillaceae</taxon>
        <taxon>Halalkalibacterium (ex Joshi et al. 2022)</taxon>
    </lineage>
</organism>
<proteinExistence type="predicted"/>
<dbReference type="InterPro" id="IPR029044">
    <property type="entry name" value="Nucleotide-diphossugar_trans"/>
</dbReference>
<dbReference type="PATRIC" id="fig|136160.3.peg.1481"/>
<accession>A0A0M0KI03</accession>
<reference evidence="2" key="1">
    <citation type="submission" date="2015-08" db="EMBL/GenBank/DDBJ databases">
        <title>Complete DNA Sequence of Pseudomonas syringae pv. actinidiae, the Causal Agent of Kiwifruit Canker Disease.</title>
        <authorList>
            <person name="Rikkerink E.H.A."/>
            <person name="Fineran P.C."/>
        </authorList>
    </citation>
    <scope>NUCLEOTIDE SEQUENCE</scope>
    <source>
        <strain evidence="2">DSM 13666</strain>
    </source>
</reference>
<dbReference type="CDD" id="cd04179">
    <property type="entry name" value="DPM_DPG-synthase_like"/>
    <property type="match status" value="1"/>
</dbReference>
<dbReference type="EMBL" id="LILD01000001">
    <property type="protein sequence ID" value="KOO38446.1"/>
    <property type="molecule type" value="Genomic_DNA"/>
</dbReference>
<feature type="domain" description="Glycosyltransferase 2-like" evidence="1">
    <location>
        <begin position="5"/>
        <end position="128"/>
    </location>
</feature>
<dbReference type="AlphaFoldDB" id="A0A0M0KI03"/>
<dbReference type="GeneID" id="87598288"/>
<dbReference type="PANTHER" id="PTHR48090">
    <property type="entry name" value="UNDECAPRENYL-PHOSPHATE 4-DEOXY-4-FORMAMIDO-L-ARABINOSE TRANSFERASE-RELATED"/>
    <property type="match status" value="1"/>
</dbReference>
<comment type="caution">
    <text evidence="2">The sequence shown here is derived from an EMBL/GenBank/DDBJ whole genome shotgun (WGS) entry which is preliminary data.</text>
</comment>
<dbReference type="Gene3D" id="3.90.550.10">
    <property type="entry name" value="Spore Coat Polysaccharide Biosynthesis Protein SpsA, Chain A"/>
    <property type="match status" value="1"/>
</dbReference>
<evidence type="ECO:0000313" key="2">
    <source>
        <dbReference type="EMBL" id="KOO38446.1"/>
    </source>
</evidence>
<name>A0A0M0KI03_ALKHA</name>
<dbReference type="InterPro" id="IPR001173">
    <property type="entry name" value="Glyco_trans_2-like"/>
</dbReference>
<evidence type="ECO:0000259" key="1">
    <source>
        <dbReference type="Pfam" id="PF00535"/>
    </source>
</evidence>
<dbReference type="RefSeq" id="WP_053430722.1">
    <property type="nucleotide sequence ID" value="NZ_CP040441.1"/>
</dbReference>
<dbReference type="InterPro" id="IPR050256">
    <property type="entry name" value="Glycosyltransferase_2"/>
</dbReference>
<sequence length="222" mass="24567">MSRISVVIPAYNEASDLPQTIQGIRDLSLDCEVIVVDDGSADDTKKIAERLADITVALPVNQGKGQALMEGWKRAEGTHIVMLDADLGRTSSEMAHLLPPLLTNEADLVIGMLPTHSSKKGFGLVKKRAQQYIAKRTGAFLTAPLSGQRAFHRRWLPSLLEENVQGFGVETQMLLHFLLRGAVVKEIPTLMAHRYTGKTISGFIHRFQQWIDIERALRGSNT</sequence>
<protein>
    <submittedName>
        <fullName evidence="2">Dolichyl-phosphate mannose synthase</fullName>
    </submittedName>
</protein>
<dbReference type="PANTHER" id="PTHR48090:SF7">
    <property type="entry name" value="RFBJ PROTEIN"/>
    <property type="match status" value="1"/>
</dbReference>
<dbReference type="SUPFAM" id="SSF53448">
    <property type="entry name" value="Nucleotide-diphospho-sugar transferases"/>
    <property type="match status" value="1"/>
</dbReference>